<name>A0A2C9W1M9_MANES</name>
<protein>
    <submittedName>
        <fullName evidence="1">Uncharacterized protein</fullName>
    </submittedName>
</protein>
<dbReference type="AlphaFoldDB" id="A0A2C9W1M9"/>
<reference evidence="1" key="1">
    <citation type="submission" date="2016-02" db="EMBL/GenBank/DDBJ databases">
        <title>WGS assembly of Manihot esculenta.</title>
        <authorList>
            <person name="Bredeson J.V."/>
            <person name="Prochnik S.E."/>
            <person name="Lyons J.B."/>
            <person name="Schmutz J."/>
            <person name="Grimwood J."/>
            <person name="Vrebalov J."/>
            <person name="Bart R.S."/>
            <person name="Amuge T."/>
            <person name="Ferguson M.E."/>
            <person name="Green R."/>
            <person name="Putnam N."/>
            <person name="Stites J."/>
            <person name="Rounsley S."/>
            <person name="Rokhsar D.S."/>
        </authorList>
    </citation>
    <scope>NUCLEOTIDE SEQUENCE [LARGE SCALE GENOMIC DNA]</scope>
    <source>
        <tissue evidence="1">Leaf</tissue>
    </source>
</reference>
<proteinExistence type="predicted"/>
<gene>
    <name evidence="1" type="ORF">MANES_04G115300</name>
</gene>
<accession>A0A2C9W1M9</accession>
<organism evidence="1">
    <name type="scientific">Manihot esculenta</name>
    <name type="common">Cassava</name>
    <name type="synonym">Jatropha manihot</name>
    <dbReference type="NCBI Taxonomy" id="3983"/>
    <lineage>
        <taxon>Eukaryota</taxon>
        <taxon>Viridiplantae</taxon>
        <taxon>Streptophyta</taxon>
        <taxon>Embryophyta</taxon>
        <taxon>Tracheophyta</taxon>
        <taxon>Spermatophyta</taxon>
        <taxon>Magnoliopsida</taxon>
        <taxon>eudicotyledons</taxon>
        <taxon>Gunneridae</taxon>
        <taxon>Pentapetalae</taxon>
        <taxon>rosids</taxon>
        <taxon>fabids</taxon>
        <taxon>Malpighiales</taxon>
        <taxon>Euphorbiaceae</taxon>
        <taxon>Crotonoideae</taxon>
        <taxon>Manihoteae</taxon>
        <taxon>Manihot</taxon>
    </lineage>
</organism>
<evidence type="ECO:0000313" key="1">
    <source>
        <dbReference type="EMBL" id="OAY52838.1"/>
    </source>
</evidence>
<sequence length="44" mass="4627">MGCGSSKVDHPISVIYEVKKVGLAKAPELNQDQLGSQLSEPGCI</sequence>
<dbReference type="EMBL" id="CM004390">
    <property type="protein sequence ID" value="OAY52838.1"/>
    <property type="molecule type" value="Genomic_DNA"/>
</dbReference>